<dbReference type="PANTHER" id="PTHR30135">
    <property type="entry name" value="UNCHARACTERIZED PROTEIN YVCK-RELATED"/>
    <property type="match status" value="1"/>
</dbReference>
<evidence type="ECO:0000256" key="1">
    <source>
        <dbReference type="ARBA" id="ARBA00022490"/>
    </source>
</evidence>
<dbReference type="EnsemblBacteria" id="ABF41189">
    <property type="protein sequence ID" value="ABF41189"/>
    <property type="gene ID" value="Acid345_2188"/>
</dbReference>
<dbReference type="Pfam" id="PF01933">
    <property type="entry name" value="CofD"/>
    <property type="match status" value="1"/>
</dbReference>
<dbReference type="CDD" id="cd07187">
    <property type="entry name" value="YvcK_like"/>
    <property type="match status" value="1"/>
</dbReference>
<dbReference type="eggNOG" id="COG0391">
    <property type="taxonomic scope" value="Bacteria"/>
</dbReference>
<dbReference type="InterPro" id="IPR010119">
    <property type="entry name" value="Gluconeogen_factor"/>
</dbReference>
<dbReference type="GO" id="GO:0005737">
    <property type="term" value="C:cytoplasm"/>
    <property type="evidence" value="ECO:0007669"/>
    <property type="project" value="UniProtKB-SubCell"/>
</dbReference>
<dbReference type="GO" id="GO:0008360">
    <property type="term" value="P:regulation of cell shape"/>
    <property type="evidence" value="ECO:0007669"/>
    <property type="project" value="UniProtKB-UniRule"/>
</dbReference>
<dbReference type="NCBIfam" id="TIGR01826">
    <property type="entry name" value="CofD_related"/>
    <property type="match status" value="1"/>
</dbReference>
<comment type="subcellular location">
    <subcellularLocation>
        <location evidence="2">Cytoplasm</location>
    </subcellularLocation>
</comment>
<keyword evidence="1 2" id="KW-0963">Cytoplasm</keyword>
<accession>Q1IPL1</accession>
<reference evidence="3 4" key="1">
    <citation type="journal article" date="2009" name="Appl. Environ. Microbiol.">
        <title>Three genomes from the phylum Acidobacteria provide insight into the lifestyles of these microorganisms in soils.</title>
        <authorList>
            <person name="Ward N.L."/>
            <person name="Challacombe J.F."/>
            <person name="Janssen P.H."/>
            <person name="Henrissat B."/>
            <person name="Coutinho P.M."/>
            <person name="Wu M."/>
            <person name="Xie G."/>
            <person name="Haft D.H."/>
            <person name="Sait M."/>
            <person name="Badger J."/>
            <person name="Barabote R.D."/>
            <person name="Bradley B."/>
            <person name="Brettin T.S."/>
            <person name="Brinkac L.M."/>
            <person name="Bruce D."/>
            <person name="Creasy T."/>
            <person name="Daugherty S.C."/>
            <person name="Davidsen T.M."/>
            <person name="DeBoy R.T."/>
            <person name="Detter J.C."/>
            <person name="Dodson R.J."/>
            <person name="Durkin A.S."/>
            <person name="Ganapathy A."/>
            <person name="Gwinn-Giglio M."/>
            <person name="Han C.S."/>
            <person name="Khouri H."/>
            <person name="Kiss H."/>
            <person name="Kothari S.P."/>
            <person name="Madupu R."/>
            <person name="Nelson K.E."/>
            <person name="Nelson W.C."/>
            <person name="Paulsen I."/>
            <person name="Penn K."/>
            <person name="Ren Q."/>
            <person name="Rosovitz M.J."/>
            <person name="Selengut J.D."/>
            <person name="Shrivastava S."/>
            <person name="Sullivan S.A."/>
            <person name="Tapia R."/>
            <person name="Thompson L.S."/>
            <person name="Watkins K.L."/>
            <person name="Yang Q."/>
            <person name="Yu C."/>
            <person name="Zafar N."/>
            <person name="Zhou L."/>
            <person name="Kuske C.R."/>
        </authorList>
    </citation>
    <scope>NUCLEOTIDE SEQUENCE [LARGE SCALE GENOMIC DNA]</scope>
    <source>
        <strain evidence="3 4">Ellin345</strain>
    </source>
</reference>
<dbReference type="AlphaFoldDB" id="Q1IPL1"/>
<dbReference type="HOGENOM" id="CLU_044041_0_1_0"/>
<dbReference type="InterPro" id="IPR038136">
    <property type="entry name" value="CofD-like_dom_sf"/>
</dbReference>
<dbReference type="GO" id="GO:0043743">
    <property type="term" value="F:LPPG:FO 2-phospho-L-lactate transferase activity"/>
    <property type="evidence" value="ECO:0007669"/>
    <property type="project" value="InterPro"/>
</dbReference>
<name>Q1IPL1_KORVE</name>
<evidence type="ECO:0000256" key="2">
    <source>
        <dbReference type="HAMAP-Rule" id="MF_00973"/>
    </source>
</evidence>
<dbReference type="Gene3D" id="3.40.50.10680">
    <property type="entry name" value="CofD-like domains"/>
    <property type="match status" value="1"/>
</dbReference>
<dbReference type="PANTHER" id="PTHR30135:SF3">
    <property type="entry name" value="GLUCONEOGENESIS FACTOR-RELATED"/>
    <property type="match status" value="1"/>
</dbReference>
<dbReference type="STRING" id="204669.Acid345_2188"/>
<gene>
    <name evidence="3" type="ordered locus">Acid345_2188</name>
</gene>
<keyword evidence="4" id="KW-1185">Reference proteome</keyword>
<evidence type="ECO:0000313" key="4">
    <source>
        <dbReference type="Proteomes" id="UP000002432"/>
    </source>
</evidence>
<dbReference type="Proteomes" id="UP000002432">
    <property type="component" value="Chromosome"/>
</dbReference>
<comment type="function">
    <text evidence="2">Required for morphogenesis under gluconeogenic growth conditions.</text>
</comment>
<dbReference type="EMBL" id="CP000360">
    <property type="protein sequence ID" value="ABF41189.1"/>
    <property type="molecule type" value="Genomic_DNA"/>
</dbReference>
<proteinExistence type="inferred from homology"/>
<dbReference type="RefSeq" id="WP_011522990.1">
    <property type="nucleotide sequence ID" value="NC_008009.1"/>
</dbReference>
<sequence length="341" mass="37091">MKVVAIGGGTGLSTILRGLKRYVGRAGDNAPHSGAVIGRLTAIVTVSDDGGSSGRLRKEFNVPPPGDIRNCIVALSEEEELLSRIFQYRFRHGEGLKDHNFGNLFLLALSDLTGDFAEAVRLSSEVLATRGHIFPATTSHVQLEAIMDDGTTVTGETQITASKRRIVNLRMIPNDAQPIPDALQAIEEADLITIGPGSLFTSLVPNLLVSAIPKAICESKAVKVFICNLMTQANESLGLTAADHIRALYDHAQCQLFNYALVNNAPAPEDLRTRYAQEGQEQIAIDIDRIRQLGVKSLLGNYLDVYRRNEDGTPVVRHNTQRVAEDLIKIGTETKRAARTS</sequence>
<dbReference type="InterPro" id="IPR002882">
    <property type="entry name" value="CofD"/>
</dbReference>
<dbReference type="SUPFAM" id="SSF142338">
    <property type="entry name" value="CofD-like"/>
    <property type="match status" value="1"/>
</dbReference>
<dbReference type="HAMAP" id="MF_00973">
    <property type="entry name" value="Gluconeogen_factor"/>
    <property type="match status" value="1"/>
</dbReference>
<comment type="similarity">
    <text evidence="2">Belongs to the gluconeogenesis factor family.</text>
</comment>
<organism evidence="3 4">
    <name type="scientific">Koribacter versatilis (strain Ellin345)</name>
    <dbReference type="NCBI Taxonomy" id="204669"/>
    <lineage>
        <taxon>Bacteria</taxon>
        <taxon>Pseudomonadati</taxon>
        <taxon>Acidobacteriota</taxon>
        <taxon>Terriglobia</taxon>
        <taxon>Terriglobales</taxon>
        <taxon>Candidatus Korobacteraceae</taxon>
        <taxon>Candidatus Korobacter</taxon>
    </lineage>
</organism>
<dbReference type="KEGG" id="aba:Acid345_2188"/>
<evidence type="ECO:0000313" key="3">
    <source>
        <dbReference type="EMBL" id="ABF41189.1"/>
    </source>
</evidence>
<protein>
    <recommendedName>
        <fullName evidence="2">Putative gluconeogenesis factor</fullName>
    </recommendedName>
</protein>